<gene>
    <name evidence="2" type="ORF">BET01_12480</name>
</gene>
<feature type="transmembrane region" description="Helical" evidence="1">
    <location>
        <begin position="21"/>
        <end position="39"/>
    </location>
</feature>
<feature type="transmembrane region" description="Helical" evidence="1">
    <location>
        <begin position="45"/>
        <end position="61"/>
    </location>
</feature>
<keyword evidence="1" id="KW-0472">Membrane</keyword>
<dbReference type="EMBL" id="MCIA01000003">
    <property type="protein sequence ID" value="RKD33975.1"/>
    <property type="molecule type" value="Genomic_DNA"/>
</dbReference>
<keyword evidence="1" id="KW-1133">Transmembrane helix</keyword>
<evidence type="ECO:0000313" key="3">
    <source>
        <dbReference type="Proteomes" id="UP000284277"/>
    </source>
</evidence>
<organism evidence="2 3">
    <name type="scientific">Lacrimispora algidixylanolytica</name>
    <dbReference type="NCBI Taxonomy" id="94868"/>
    <lineage>
        <taxon>Bacteria</taxon>
        <taxon>Bacillati</taxon>
        <taxon>Bacillota</taxon>
        <taxon>Clostridia</taxon>
        <taxon>Lachnospirales</taxon>
        <taxon>Lachnospiraceae</taxon>
        <taxon>Lacrimispora</taxon>
    </lineage>
</organism>
<dbReference type="RefSeq" id="WP_120195404.1">
    <property type="nucleotide sequence ID" value="NZ_MCIA01000003.1"/>
</dbReference>
<accession>A0A419T926</accession>
<name>A0A419T926_9FIRM</name>
<keyword evidence="3" id="KW-1185">Reference proteome</keyword>
<reference evidence="2 3" key="1">
    <citation type="submission" date="2016-08" db="EMBL/GenBank/DDBJ databases">
        <title>A new outlook on sporulation: Clostridium algidixylanolyticum.</title>
        <authorList>
            <person name="Poppleton D.I."/>
            <person name="Gribaldo S."/>
        </authorList>
    </citation>
    <scope>NUCLEOTIDE SEQUENCE [LARGE SCALE GENOMIC DNA]</scope>
    <source>
        <strain evidence="2 3">SPL73</strain>
    </source>
</reference>
<comment type="caution">
    <text evidence="2">The sequence shown here is derived from an EMBL/GenBank/DDBJ whole genome shotgun (WGS) entry which is preliminary data.</text>
</comment>
<evidence type="ECO:0000256" key="1">
    <source>
        <dbReference type="SAM" id="Phobius"/>
    </source>
</evidence>
<dbReference type="AlphaFoldDB" id="A0A419T926"/>
<evidence type="ECO:0000313" key="2">
    <source>
        <dbReference type="EMBL" id="RKD33975.1"/>
    </source>
</evidence>
<protein>
    <recommendedName>
        <fullName evidence="4">Zn-finger containing protein</fullName>
    </recommendedName>
</protein>
<dbReference type="Proteomes" id="UP000284277">
    <property type="component" value="Unassembled WGS sequence"/>
</dbReference>
<keyword evidence="1" id="KW-0812">Transmembrane</keyword>
<proteinExistence type="predicted"/>
<dbReference type="OrthoDB" id="3174166at2"/>
<sequence>MSQIRECFSWFMIGRYGADKLSRFLIGFSVALLIAGVFIRNSWVDILAFLFMALCYFRMFSKNIRKRFEENQKFERLSFRVTEVFKKWRFKIQQIRQYHIYKCPSCSQKIRIPRGKGKVSIHCPNCKTDFVKKS</sequence>
<evidence type="ECO:0008006" key="4">
    <source>
        <dbReference type="Google" id="ProtNLM"/>
    </source>
</evidence>